<evidence type="ECO:0000256" key="8">
    <source>
        <dbReference type="SAM" id="MobiDB-lite"/>
    </source>
</evidence>
<comment type="similarity">
    <text evidence="2">Belongs to the universal ribosomal protein uL4 family.</text>
</comment>
<dbReference type="Proteomes" id="UP001186944">
    <property type="component" value="Unassembled WGS sequence"/>
</dbReference>
<dbReference type="InterPro" id="IPR002136">
    <property type="entry name" value="Ribosomal_uL4"/>
</dbReference>
<dbReference type="Gene3D" id="3.40.1370.10">
    <property type="match status" value="1"/>
</dbReference>
<evidence type="ECO:0000256" key="1">
    <source>
        <dbReference type="ARBA" id="ARBA00004173"/>
    </source>
</evidence>
<dbReference type="PANTHER" id="PTHR10746:SF6">
    <property type="entry name" value="LARGE RIBOSOMAL SUBUNIT PROTEIN UL4M"/>
    <property type="match status" value="1"/>
</dbReference>
<evidence type="ECO:0000256" key="6">
    <source>
        <dbReference type="ARBA" id="ARBA00040565"/>
    </source>
</evidence>
<feature type="region of interest" description="Disordered" evidence="8">
    <location>
        <begin position="129"/>
        <end position="154"/>
    </location>
</feature>
<name>A0AA88Y3B8_PINIB</name>
<dbReference type="NCBIfam" id="TIGR03953">
    <property type="entry name" value="rplD_bact"/>
    <property type="match status" value="1"/>
</dbReference>
<dbReference type="GO" id="GO:0003735">
    <property type="term" value="F:structural constituent of ribosome"/>
    <property type="evidence" value="ECO:0007669"/>
    <property type="project" value="InterPro"/>
</dbReference>
<keyword evidence="3" id="KW-0689">Ribosomal protein</keyword>
<evidence type="ECO:0000313" key="10">
    <source>
        <dbReference type="Proteomes" id="UP001186944"/>
    </source>
</evidence>
<proteinExistence type="inferred from homology"/>
<keyword evidence="4" id="KW-0496">Mitochondrion</keyword>
<comment type="caution">
    <text evidence="9">The sequence shown here is derived from an EMBL/GenBank/DDBJ whole genome shotgun (WGS) entry which is preliminary data.</text>
</comment>
<dbReference type="AlphaFoldDB" id="A0AA88Y3B8"/>
<dbReference type="SUPFAM" id="SSF52166">
    <property type="entry name" value="Ribosomal protein L4"/>
    <property type="match status" value="1"/>
</dbReference>
<evidence type="ECO:0000256" key="7">
    <source>
        <dbReference type="ARBA" id="ARBA00082711"/>
    </source>
</evidence>
<dbReference type="FunFam" id="3.40.1370.10:FF:000005">
    <property type="entry name" value="39S ribosomal protein L4, mitochondrial"/>
    <property type="match status" value="1"/>
</dbReference>
<evidence type="ECO:0000256" key="5">
    <source>
        <dbReference type="ARBA" id="ARBA00023274"/>
    </source>
</evidence>
<dbReference type="PANTHER" id="PTHR10746">
    <property type="entry name" value="50S RIBOSOMAL PROTEIN L4"/>
    <property type="match status" value="1"/>
</dbReference>
<dbReference type="InterPro" id="IPR023574">
    <property type="entry name" value="Ribosomal_uL4_dom_sf"/>
</dbReference>
<dbReference type="GO" id="GO:1990904">
    <property type="term" value="C:ribonucleoprotein complex"/>
    <property type="evidence" value="ECO:0007669"/>
    <property type="project" value="UniProtKB-KW"/>
</dbReference>
<reference evidence="9" key="1">
    <citation type="submission" date="2019-08" db="EMBL/GenBank/DDBJ databases">
        <title>The improved chromosome-level genome for the pearl oyster Pinctada fucata martensii using PacBio sequencing and Hi-C.</title>
        <authorList>
            <person name="Zheng Z."/>
        </authorList>
    </citation>
    <scope>NUCLEOTIDE SEQUENCE</scope>
    <source>
        <strain evidence="9">ZZ-2019</strain>
        <tissue evidence="9">Adductor muscle</tissue>
    </source>
</reference>
<organism evidence="9 10">
    <name type="scientific">Pinctada imbricata</name>
    <name type="common">Atlantic pearl-oyster</name>
    <name type="synonym">Pinctada martensii</name>
    <dbReference type="NCBI Taxonomy" id="66713"/>
    <lineage>
        <taxon>Eukaryota</taxon>
        <taxon>Metazoa</taxon>
        <taxon>Spiralia</taxon>
        <taxon>Lophotrochozoa</taxon>
        <taxon>Mollusca</taxon>
        <taxon>Bivalvia</taxon>
        <taxon>Autobranchia</taxon>
        <taxon>Pteriomorphia</taxon>
        <taxon>Pterioida</taxon>
        <taxon>Pterioidea</taxon>
        <taxon>Pteriidae</taxon>
        <taxon>Pinctada</taxon>
    </lineage>
</organism>
<dbReference type="EMBL" id="VSWD01000009">
    <property type="protein sequence ID" value="KAK3093200.1"/>
    <property type="molecule type" value="Genomic_DNA"/>
</dbReference>
<evidence type="ECO:0000313" key="9">
    <source>
        <dbReference type="EMBL" id="KAK3093200.1"/>
    </source>
</evidence>
<evidence type="ECO:0000256" key="3">
    <source>
        <dbReference type="ARBA" id="ARBA00022980"/>
    </source>
</evidence>
<dbReference type="GO" id="GO:0005743">
    <property type="term" value="C:mitochondrial inner membrane"/>
    <property type="evidence" value="ECO:0007669"/>
    <property type="project" value="UniProtKB-ARBA"/>
</dbReference>
<dbReference type="Pfam" id="PF00573">
    <property type="entry name" value="Ribosomal_L4"/>
    <property type="match status" value="1"/>
</dbReference>
<keyword evidence="10" id="KW-1185">Reference proteome</keyword>
<comment type="subcellular location">
    <subcellularLocation>
        <location evidence="1">Mitochondrion</location>
    </subcellularLocation>
</comment>
<dbReference type="GO" id="GO:0006412">
    <property type="term" value="P:translation"/>
    <property type="evidence" value="ECO:0007669"/>
    <property type="project" value="InterPro"/>
</dbReference>
<protein>
    <recommendedName>
        <fullName evidence="6">Large ribosomal subunit protein uL4m</fullName>
    </recommendedName>
    <alternativeName>
        <fullName evidence="7">39S ribosomal protein L4, mitochondrial</fullName>
    </alternativeName>
</protein>
<dbReference type="InterPro" id="IPR013005">
    <property type="entry name" value="Ribosomal_uL4-like"/>
</dbReference>
<accession>A0AA88Y3B8</accession>
<keyword evidence="5" id="KW-0687">Ribonucleoprotein</keyword>
<evidence type="ECO:0000256" key="4">
    <source>
        <dbReference type="ARBA" id="ARBA00023128"/>
    </source>
</evidence>
<gene>
    <name evidence="9" type="ORF">FSP39_012563</name>
</gene>
<sequence length="306" mass="34869">MFLGGGVAAGVKLREQILKFYVEKRNVSTSCDNQQTSKATPSNIIDSQILGSRRALPVVTSREIQFPNKYREPKQAWLESLSQHEDEKLGLIDLHPDIFGAYPRIDVLHRNVKWQSLYRKINYDKTPSRAEVKGTTKKPWPQKGMGKARHGDRKSPLWVGGGKALGPRGPKSYFYMLPTEERVLGLCTALSVKYAQGYLQIVESLDIPTDDPQYLEDLFDVRFWGFSALFVDDTDQMPENIAIATSHIPQYNLMPVYGLNVYSMLKHETLVLTLAAVEKLEEKLLYQLNKTKLNLAFNRKDKYNVS</sequence>
<evidence type="ECO:0000256" key="2">
    <source>
        <dbReference type="ARBA" id="ARBA00010528"/>
    </source>
</evidence>
<dbReference type="GO" id="GO:0005840">
    <property type="term" value="C:ribosome"/>
    <property type="evidence" value="ECO:0007669"/>
    <property type="project" value="UniProtKB-KW"/>
</dbReference>